<evidence type="ECO:0000313" key="1">
    <source>
        <dbReference type="EMBL" id="MBL0684948.1"/>
    </source>
</evidence>
<dbReference type="AlphaFoldDB" id="A0A936ZUI8"/>
<accession>A0A936ZUI8</accession>
<dbReference type="EMBL" id="JAERQJ010000006">
    <property type="protein sequence ID" value="MBL0684948.1"/>
    <property type="molecule type" value="Genomic_DNA"/>
</dbReference>
<dbReference type="Proteomes" id="UP000651057">
    <property type="component" value="Unassembled WGS sequence"/>
</dbReference>
<sequence>MKNRNTLIIYLCTILFGFISYSQEKSLRLIEDKQKKRTILYIQNDTDTEKSVFLKINPIGYRRSANKPMIKIIPAKSKVQMLILIPLADVESHYTYNLIVNDKLETIDVKRSKELKKKDSIE</sequence>
<proteinExistence type="predicted"/>
<evidence type="ECO:0000313" key="2">
    <source>
        <dbReference type="Proteomes" id="UP000651057"/>
    </source>
</evidence>
<protein>
    <submittedName>
        <fullName evidence="1">Uncharacterized protein</fullName>
    </submittedName>
</protein>
<keyword evidence="2" id="KW-1185">Reference proteome</keyword>
<gene>
    <name evidence="1" type="ORF">JJQ60_15570</name>
</gene>
<organism evidence="1 2">
    <name type="scientific">Aquimarina mytili</name>
    <dbReference type="NCBI Taxonomy" id="874423"/>
    <lineage>
        <taxon>Bacteria</taxon>
        <taxon>Pseudomonadati</taxon>
        <taxon>Bacteroidota</taxon>
        <taxon>Flavobacteriia</taxon>
        <taxon>Flavobacteriales</taxon>
        <taxon>Flavobacteriaceae</taxon>
        <taxon>Aquimarina</taxon>
    </lineage>
</organism>
<reference evidence="1" key="1">
    <citation type="submission" date="2021-01" db="EMBL/GenBank/DDBJ databases">
        <authorList>
            <person name="Zhong Y.L."/>
        </authorList>
    </citation>
    <scope>NUCLEOTIDE SEQUENCE</scope>
    <source>
        <strain evidence="1">KCTC 23302</strain>
    </source>
</reference>
<comment type="caution">
    <text evidence="1">The sequence shown here is derived from an EMBL/GenBank/DDBJ whole genome shotgun (WGS) entry which is preliminary data.</text>
</comment>
<name>A0A936ZUI8_9FLAO</name>
<dbReference type="RefSeq" id="WP_201922235.1">
    <property type="nucleotide sequence ID" value="NZ_BAABAX010000014.1"/>
</dbReference>